<organism evidence="1 2">
    <name type="scientific">Xylaria flabelliformis</name>
    <dbReference type="NCBI Taxonomy" id="2512241"/>
    <lineage>
        <taxon>Eukaryota</taxon>
        <taxon>Fungi</taxon>
        <taxon>Dikarya</taxon>
        <taxon>Ascomycota</taxon>
        <taxon>Pezizomycotina</taxon>
        <taxon>Sordariomycetes</taxon>
        <taxon>Xylariomycetidae</taxon>
        <taxon>Xylariales</taxon>
        <taxon>Xylariaceae</taxon>
        <taxon>Xylaria</taxon>
    </lineage>
</organism>
<dbReference type="AlphaFoldDB" id="A0A553I3C5"/>
<evidence type="ECO:0008006" key="3">
    <source>
        <dbReference type="Google" id="ProtNLM"/>
    </source>
</evidence>
<dbReference type="Proteomes" id="UP000319160">
    <property type="component" value="Unassembled WGS sequence"/>
</dbReference>
<dbReference type="STRING" id="2512241.A0A553I3C5"/>
<reference evidence="2" key="1">
    <citation type="submission" date="2019-06" db="EMBL/GenBank/DDBJ databases">
        <title>Draft genome sequence of the griseofulvin-producing fungus Xylaria cubensis strain G536.</title>
        <authorList>
            <person name="Mead M.E."/>
            <person name="Raja H.A."/>
            <person name="Steenwyk J.L."/>
            <person name="Knowles S.L."/>
            <person name="Oberlies N.H."/>
            <person name="Rokas A."/>
        </authorList>
    </citation>
    <scope>NUCLEOTIDE SEQUENCE [LARGE SCALE GENOMIC DNA]</scope>
    <source>
        <strain evidence="2">G536</strain>
    </source>
</reference>
<proteinExistence type="predicted"/>
<keyword evidence="2" id="KW-1185">Reference proteome</keyword>
<protein>
    <recommendedName>
        <fullName evidence="3">CYTH domain-containing protein</fullName>
    </recommendedName>
</protein>
<dbReference type="SUPFAM" id="SSF55154">
    <property type="entry name" value="CYTH-like phosphatases"/>
    <property type="match status" value="1"/>
</dbReference>
<gene>
    <name evidence="1" type="ORF">FHL15_004465</name>
</gene>
<sequence length="424" mass="47889">MSQMGLKAAAPRLQRIVSKVEVERKFNPGPKFASLFLSDGQAKLQAQPHEFYGNKDSSSFTVIRQPGNLIRDTYYDTHDSNLCKLGLWVRQRYVHVLPFYPLGFERHRDDKAVAERVLPLPTDDSREKEQWNAKLRLGGNFSNTQFVEFDGKKKVSNEVLRITRMKTKLEDLRVVSDLLTRRLSWKVTQLANGSAPSAKMTIVLDEVTEAEAINDGSDKSGFIHTIGEVELFEELVTEDKDNVGHEAHRKEVATRRMDELKEFMLMNADLFTTTPKPIGKLTAYDTWRNLHFLYGDCILCDQALVGSVILSNKVYCTIKYLKVNFRITDLLKNNKFEDSRAHVVGYRPSHGSYAPAMIAMHPDHPDRIVKVATCPALQQAHSASYDMCLKEVPTYQLKSDSGVPRIAEAKARAKASPLANCALA</sequence>
<evidence type="ECO:0000313" key="2">
    <source>
        <dbReference type="Proteomes" id="UP000319160"/>
    </source>
</evidence>
<evidence type="ECO:0000313" key="1">
    <source>
        <dbReference type="EMBL" id="TRX94693.1"/>
    </source>
</evidence>
<dbReference type="Gene3D" id="2.40.320.10">
    <property type="entry name" value="Hypothetical Protein Pfu-838710-001"/>
    <property type="match status" value="1"/>
</dbReference>
<dbReference type="OrthoDB" id="442176at2759"/>
<name>A0A553I3C5_9PEZI</name>
<accession>A0A553I3C5</accession>
<dbReference type="InterPro" id="IPR033469">
    <property type="entry name" value="CYTH-like_dom_sf"/>
</dbReference>
<dbReference type="EMBL" id="VFLP01000020">
    <property type="protein sequence ID" value="TRX94693.1"/>
    <property type="molecule type" value="Genomic_DNA"/>
</dbReference>
<comment type="caution">
    <text evidence="1">The sequence shown here is derived from an EMBL/GenBank/DDBJ whole genome shotgun (WGS) entry which is preliminary data.</text>
</comment>